<evidence type="ECO:0000259" key="5">
    <source>
        <dbReference type="Pfam" id="PF16720"/>
    </source>
</evidence>
<protein>
    <submittedName>
        <fullName evidence="6">Albumin 1</fullName>
    </submittedName>
</protein>
<dbReference type="PROSITE" id="PS60008">
    <property type="entry name" value="CYCLOTIDE_BRACELET"/>
    <property type="match status" value="1"/>
</dbReference>
<dbReference type="GO" id="GO:0006952">
    <property type="term" value="P:defense response"/>
    <property type="evidence" value="ECO:0007669"/>
    <property type="project" value="UniProtKB-KW"/>
</dbReference>
<evidence type="ECO:0000256" key="3">
    <source>
        <dbReference type="ARBA" id="ARBA00023157"/>
    </source>
</evidence>
<dbReference type="EMBL" id="KR912001">
    <property type="protein sequence ID" value="ALL96778.1"/>
    <property type="molecule type" value="mRNA"/>
</dbReference>
<dbReference type="SUPFAM" id="SSF57038">
    <property type="entry name" value="Cyclotides"/>
    <property type="match status" value="1"/>
</dbReference>
<dbReference type="InterPro" id="IPR032000">
    <property type="entry name" value="Albumin_I_a"/>
</dbReference>
<keyword evidence="4" id="KW-0812">Transmembrane</keyword>
<organism evidence="6">
    <name type="scientific">Clitoria ternatea</name>
    <name type="common">Butterfly pea</name>
    <dbReference type="NCBI Taxonomy" id="43366"/>
    <lineage>
        <taxon>Eukaryota</taxon>
        <taxon>Viridiplantae</taxon>
        <taxon>Streptophyta</taxon>
        <taxon>Embryophyta</taxon>
        <taxon>Tracheophyta</taxon>
        <taxon>Spermatophyta</taxon>
        <taxon>Magnoliopsida</taxon>
        <taxon>eudicotyledons</taxon>
        <taxon>Gunneridae</taxon>
        <taxon>Pentapetalae</taxon>
        <taxon>rosids</taxon>
        <taxon>fabids</taxon>
        <taxon>Fabales</taxon>
        <taxon>Fabaceae</taxon>
        <taxon>Papilionoideae</taxon>
        <taxon>50 kb inversion clade</taxon>
        <taxon>NPAAA clade</taxon>
        <taxon>indigoferoid/millettioid clade</taxon>
        <taxon>Phaseoleae</taxon>
        <taxon>Clitoria</taxon>
    </lineage>
</organism>
<evidence type="ECO:0000256" key="1">
    <source>
        <dbReference type="ARBA" id="ARBA00022821"/>
    </source>
</evidence>
<keyword evidence="1" id="KW-0611">Plant defense</keyword>
<proteinExistence type="evidence at transcript level"/>
<dbReference type="InterPro" id="IPR005535">
    <property type="entry name" value="Cyclotide"/>
</dbReference>
<sequence>MGTIARYYAHVVLFLVATSVIFTVKKTEAGVPCAESCVWIPCTVTALLGCSCKDKVCYLNHVIASEAKTMDEHHLLCQSHEDCITKGTGNFCAPFPDQDIKYGWCFRAESEGFMLKDHLKMSITN</sequence>
<keyword evidence="4" id="KW-1133">Transmembrane helix</keyword>
<evidence type="ECO:0000256" key="2">
    <source>
        <dbReference type="ARBA" id="ARBA00022854"/>
    </source>
</evidence>
<accession>A0A0S1RQL6</accession>
<name>A0A0S1RQL6_CLITE</name>
<feature type="transmembrane region" description="Helical" evidence="4">
    <location>
        <begin position="7"/>
        <end position="24"/>
    </location>
</feature>
<dbReference type="Pfam" id="PF16720">
    <property type="entry name" value="Albumin_I_a"/>
    <property type="match status" value="1"/>
</dbReference>
<dbReference type="InterPro" id="IPR036146">
    <property type="entry name" value="Cyclotide_sf"/>
</dbReference>
<keyword evidence="2" id="KW-0960">Knottin</keyword>
<dbReference type="Pfam" id="PF03784">
    <property type="entry name" value="Cyclotide"/>
    <property type="match status" value="1"/>
</dbReference>
<evidence type="ECO:0000313" key="6">
    <source>
        <dbReference type="EMBL" id="ALL96778.1"/>
    </source>
</evidence>
<dbReference type="PROSITE" id="PS51052">
    <property type="entry name" value="CYCLOTIDE"/>
    <property type="match status" value="1"/>
</dbReference>
<dbReference type="InterPro" id="IPR012323">
    <property type="entry name" value="Cyclotide_bracelet_CS"/>
</dbReference>
<keyword evidence="3" id="KW-1015">Disulfide bond</keyword>
<feature type="domain" description="Albumin I chain a" evidence="5">
    <location>
        <begin position="72"/>
        <end position="121"/>
    </location>
</feature>
<reference evidence="6" key="1">
    <citation type="journal article" date="2015" name="New Phytol.">
        <title>Gene co-evolution and regulation locks cyclic plant defence peptides to their targets.</title>
        <authorList>
            <person name="Gilding E.K."/>
            <person name="Jackson M.A."/>
            <person name="Poth A.G."/>
            <person name="Henriques S.T."/>
            <person name="Mahatmanto T."/>
            <person name="Prentis P.J."/>
            <person name="Craik D.J."/>
        </authorList>
    </citation>
    <scope>NUCLEOTIDE SEQUENCE</scope>
</reference>
<keyword evidence="4" id="KW-0472">Membrane</keyword>
<evidence type="ECO:0000256" key="4">
    <source>
        <dbReference type="SAM" id="Phobius"/>
    </source>
</evidence>
<dbReference type="AlphaFoldDB" id="A0A0S1RQL6"/>